<dbReference type="AlphaFoldDB" id="A0A1S3ITN5"/>
<sequence length="260" mass="28314">MSQPQQSEEGTSASCQTNRVVPKFQSTKKLACRSSSTDIGEVSASASRIVPIFKPKKLKTAGLVGKSKEIASVTKDTTIKIRNSERNGILQSPMSVTSVSGSQPTGTSDLPWTECTKKLSLAKTNSASAQVSRMPRLGTVESGCPEELTTNKPEVTPVSLIQGHASYTTASHPPAKVQRMDDEFEETMKLQSKKPRNKPKVQENVNIEELAYNNQLGKVNTVTIVAWLKERGIPCKTKDKKGDLVDKVRSTLHLEVCTTN</sequence>
<name>A0A1S3ITN5_LINAN</name>
<feature type="region of interest" description="Disordered" evidence="1">
    <location>
        <begin position="1"/>
        <end position="20"/>
    </location>
</feature>
<dbReference type="RefSeq" id="XP_013401296.1">
    <property type="nucleotide sequence ID" value="XM_013545842.2"/>
</dbReference>
<accession>A0A1S3ITN5</accession>
<dbReference type="GeneID" id="106167133"/>
<dbReference type="InParanoid" id="A0A1S3ITN5"/>
<dbReference type="KEGG" id="lak:106167133"/>
<feature type="region of interest" description="Disordered" evidence="1">
    <location>
        <begin position="85"/>
        <end position="112"/>
    </location>
</feature>
<dbReference type="OrthoDB" id="6285995at2759"/>
<gene>
    <name evidence="3" type="primary">LOC106167133</name>
</gene>
<evidence type="ECO:0000313" key="3">
    <source>
        <dbReference type="RefSeq" id="XP_013401296.1"/>
    </source>
</evidence>
<proteinExistence type="predicted"/>
<keyword evidence="2" id="KW-1185">Reference proteome</keyword>
<feature type="compositionally biased region" description="Polar residues" evidence="1">
    <location>
        <begin position="89"/>
        <end position="110"/>
    </location>
</feature>
<organism evidence="2 3">
    <name type="scientific">Lingula anatina</name>
    <name type="common">Brachiopod</name>
    <name type="synonym">Lingula unguis</name>
    <dbReference type="NCBI Taxonomy" id="7574"/>
    <lineage>
        <taxon>Eukaryota</taxon>
        <taxon>Metazoa</taxon>
        <taxon>Spiralia</taxon>
        <taxon>Lophotrochozoa</taxon>
        <taxon>Brachiopoda</taxon>
        <taxon>Linguliformea</taxon>
        <taxon>Lingulata</taxon>
        <taxon>Lingulida</taxon>
        <taxon>Linguloidea</taxon>
        <taxon>Lingulidae</taxon>
        <taxon>Lingula</taxon>
    </lineage>
</organism>
<evidence type="ECO:0000313" key="2">
    <source>
        <dbReference type="Proteomes" id="UP000085678"/>
    </source>
</evidence>
<protein>
    <submittedName>
        <fullName evidence="3">Uncharacterized protein LOC106167133</fullName>
    </submittedName>
</protein>
<reference evidence="3" key="1">
    <citation type="submission" date="2025-08" db="UniProtKB">
        <authorList>
            <consortium name="RefSeq"/>
        </authorList>
    </citation>
    <scope>IDENTIFICATION</scope>
    <source>
        <tissue evidence="3">Gonads</tissue>
    </source>
</reference>
<dbReference type="Proteomes" id="UP000085678">
    <property type="component" value="Unplaced"/>
</dbReference>
<evidence type="ECO:0000256" key="1">
    <source>
        <dbReference type="SAM" id="MobiDB-lite"/>
    </source>
</evidence>